<sequence>MRFALDWDDQRIAAREAVTDRAIRYRLERGVGNLAAHLNGTEYIDGYDELETAA</sequence>
<evidence type="ECO:0000313" key="1">
    <source>
        <dbReference type="EMBL" id="MDH2393193.1"/>
    </source>
</evidence>
<dbReference type="Proteomes" id="UP001223144">
    <property type="component" value="Unassembled WGS sequence"/>
</dbReference>
<comment type="caution">
    <text evidence="1">The sequence shown here is derived from an EMBL/GenBank/DDBJ whole genome shotgun (WGS) entry which is preliminary data.</text>
</comment>
<reference evidence="1 2" key="1">
    <citation type="submission" date="2023-04" db="EMBL/GenBank/DDBJ databases">
        <title>Streptomyces chengmaiensis sp. nov. isolated from the stem of mangrove plant in Hainan.</title>
        <authorList>
            <person name="Huang X."/>
            <person name="Zhou S."/>
            <person name="Chu X."/>
            <person name="Xie Y."/>
            <person name="Lin Y."/>
        </authorList>
    </citation>
    <scope>NUCLEOTIDE SEQUENCE [LARGE SCALE GENOMIC DNA]</scope>
    <source>
        <strain evidence="1 2">HNM0663</strain>
    </source>
</reference>
<evidence type="ECO:0000313" key="2">
    <source>
        <dbReference type="Proteomes" id="UP001223144"/>
    </source>
</evidence>
<name>A0ABT6HWW5_9ACTN</name>
<protein>
    <recommendedName>
        <fullName evidence="3">BrnT family toxin</fullName>
    </recommendedName>
</protein>
<evidence type="ECO:0008006" key="3">
    <source>
        <dbReference type="Google" id="ProtNLM"/>
    </source>
</evidence>
<proteinExistence type="predicted"/>
<accession>A0ABT6HWW5</accession>
<gene>
    <name evidence="1" type="ORF">QCN29_31345</name>
</gene>
<dbReference type="RefSeq" id="WP_240139589.1">
    <property type="nucleotide sequence ID" value="NZ_JARWBG010000059.1"/>
</dbReference>
<keyword evidence="2" id="KW-1185">Reference proteome</keyword>
<dbReference type="EMBL" id="JARWBG010000059">
    <property type="protein sequence ID" value="MDH2393193.1"/>
    <property type="molecule type" value="Genomic_DNA"/>
</dbReference>
<organism evidence="1 2">
    <name type="scientific">Streptomyces chengmaiensis</name>
    <dbReference type="NCBI Taxonomy" id="3040919"/>
    <lineage>
        <taxon>Bacteria</taxon>
        <taxon>Bacillati</taxon>
        <taxon>Actinomycetota</taxon>
        <taxon>Actinomycetes</taxon>
        <taxon>Kitasatosporales</taxon>
        <taxon>Streptomycetaceae</taxon>
        <taxon>Streptomyces</taxon>
    </lineage>
</organism>